<organism evidence="1 2">
    <name type="scientific">Parasponia andersonii</name>
    <name type="common">Sponia andersonii</name>
    <dbReference type="NCBI Taxonomy" id="3476"/>
    <lineage>
        <taxon>Eukaryota</taxon>
        <taxon>Viridiplantae</taxon>
        <taxon>Streptophyta</taxon>
        <taxon>Embryophyta</taxon>
        <taxon>Tracheophyta</taxon>
        <taxon>Spermatophyta</taxon>
        <taxon>Magnoliopsida</taxon>
        <taxon>eudicotyledons</taxon>
        <taxon>Gunneridae</taxon>
        <taxon>Pentapetalae</taxon>
        <taxon>rosids</taxon>
        <taxon>fabids</taxon>
        <taxon>Rosales</taxon>
        <taxon>Cannabaceae</taxon>
        <taxon>Parasponia</taxon>
    </lineage>
</organism>
<keyword evidence="2" id="KW-1185">Reference proteome</keyword>
<sequence>IEQFQINDLDYRSQIKSSRLEAEIREEREKKKRYGPARLRIRSTERWTDSDRDKVDEAGSDGDELKGLRALIEEFIRKENSTESFSGWYNNHIWVSKVRR</sequence>
<reference evidence="2" key="1">
    <citation type="submission" date="2016-06" db="EMBL/GenBank/DDBJ databases">
        <title>Parallel loss of symbiosis genes in relatives of nitrogen-fixing non-legume Parasponia.</title>
        <authorList>
            <person name="Van Velzen R."/>
            <person name="Holmer R."/>
            <person name="Bu F."/>
            <person name="Rutten L."/>
            <person name="Van Zeijl A."/>
            <person name="Liu W."/>
            <person name="Santuari L."/>
            <person name="Cao Q."/>
            <person name="Sharma T."/>
            <person name="Shen D."/>
            <person name="Roswanjaya Y."/>
            <person name="Wardhani T."/>
            <person name="Kalhor M.S."/>
            <person name="Jansen J."/>
            <person name="Van den Hoogen J."/>
            <person name="Gungor B."/>
            <person name="Hartog M."/>
            <person name="Hontelez J."/>
            <person name="Verver J."/>
            <person name="Yang W.-C."/>
            <person name="Schijlen E."/>
            <person name="Repin R."/>
            <person name="Schilthuizen M."/>
            <person name="Schranz E."/>
            <person name="Heidstra R."/>
            <person name="Miyata K."/>
            <person name="Fedorova E."/>
            <person name="Kohlen W."/>
            <person name="Bisseling T."/>
            <person name="Smit S."/>
            <person name="Geurts R."/>
        </authorList>
    </citation>
    <scope>NUCLEOTIDE SEQUENCE [LARGE SCALE GENOMIC DNA]</scope>
    <source>
        <strain evidence="2">cv. WU1-14</strain>
    </source>
</reference>
<accession>A0A2P5D244</accession>
<evidence type="ECO:0000313" key="2">
    <source>
        <dbReference type="Proteomes" id="UP000237105"/>
    </source>
</evidence>
<name>A0A2P5D244_PARAD</name>
<comment type="caution">
    <text evidence="1">The sequence shown here is derived from an EMBL/GenBank/DDBJ whole genome shotgun (WGS) entry which is preliminary data.</text>
</comment>
<dbReference type="EMBL" id="JXTB01000072">
    <property type="protein sequence ID" value="PON67356.1"/>
    <property type="molecule type" value="Genomic_DNA"/>
</dbReference>
<feature type="non-terminal residue" evidence="1">
    <location>
        <position position="1"/>
    </location>
</feature>
<dbReference type="Proteomes" id="UP000237105">
    <property type="component" value="Unassembled WGS sequence"/>
</dbReference>
<evidence type="ECO:0000313" key="1">
    <source>
        <dbReference type="EMBL" id="PON67356.1"/>
    </source>
</evidence>
<proteinExistence type="predicted"/>
<protein>
    <submittedName>
        <fullName evidence="1">Uncharacterized protein</fullName>
    </submittedName>
</protein>
<gene>
    <name evidence="1" type="ORF">PanWU01x14_103370</name>
</gene>
<dbReference type="AlphaFoldDB" id="A0A2P5D244"/>